<dbReference type="InterPro" id="IPR052178">
    <property type="entry name" value="Sec_Metab_Biosynth_SDR"/>
</dbReference>
<evidence type="ECO:0000313" key="4">
    <source>
        <dbReference type="EMBL" id="KIK19536.1"/>
    </source>
</evidence>
<name>A0A0C9YSC2_9AGAM</name>
<evidence type="ECO:0000256" key="1">
    <source>
        <dbReference type="ARBA" id="ARBA00006484"/>
    </source>
</evidence>
<dbReference type="GO" id="GO:0016491">
    <property type="term" value="F:oxidoreductase activity"/>
    <property type="evidence" value="ECO:0007669"/>
    <property type="project" value="UniProtKB-KW"/>
</dbReference>
<reference evidence="4 5" key="1">
    <citation type="submission" date="2014-04" db="EMBL/GenBank/DDBJ databases">
        <authorList>
            <consortium name="DOE Joint Genome Institute"/>
            <person name="Kuo A."/>
            <person name="Kohler A."/>
            <person name="Costa M.D."/>
            <person name="Nagy L.G."/>
            <person name="Floudas D."/>
            <person name="Copeland A."/>
            <person name="Barry K.W."/>
            <person name="Cichocki N."/>
            <person name="Veneault-Fourrey C."/>
            <person name="LaButti K."/>
            <person name="Lindquist E.A."/>
            <person name="Lipzen A."/>
            <person name="Lundell T."/>
            <person name="Morin E."/>
            <person name="Murat C."/>
            <person name="Sun H."/>
            <person name="Tunlid A."/>
            <person name="Henrissat B."/>
            <person name="Grigoriev I.V."/>
            <person name="Hibbett D.S."/>
            <person name="Martin F."/>
            <person name="Nordberg H.P."/>
            <person name="Cantor M.N."/>
            <person name="Hua S.X."/>
        </authorList>
    </citation>
    <scope>NUCLEOTIDE SEQUENCE [LARGE SCALE GENOMIC DNA]</scope>
    <source>
        <strain evidence="4 5">441</strain>
    </source>
</reference>
<dbReference type="HOGENOM" id="CLU_010194_1_1_1"/>
<evidence type="ECO:0000256" key="2">
    <source>
        <dbReference type="ARBA" id="ARBA00022857"/>
    </source>
</evidence>
<reference evidence="5" key="2">
    <citation type="submission" date="2015-01" db="EMBL/GenBank/DDBJ databases">
        <title>Evolutionary Origins and Diversification of the Mycorrhizal Mutualists.</title>
        <authorList>
            <consortium name="DOE Joint Genome Institute"/>
            <consortium name="Mycorrhizal Genomics Consortium"/>
            <person name="Kohler A."/>
            <person name="Kuo A."/>
            <person name="Nagy L.G."/>
            <person name="Floudas D."/>
            <person name="Copeland A."/>
            <person name="Barry K.W."/>
            <person name="Cichocki N."/>
            <person name="Veneault-Fourrey C."/>
            <person name="LaButti K."/>
            <person name="Lindquist E.A."/>
            <person name="Lipzen A."/>
            <person name="Lundell T."/>
            <person name="Morin E."/>
            <person name="Murat C."/>
            <person name="Riley R."/>
            <person name="Ohm R."/>
            <person name="Sun H."/>
            <person name="Tunlid A."/>
            <person name="Henrissat B."/>
            <person name="Grigoriev I.V."/>
            <person name="Hibbett D.S."/>
            <person name="Martin F."/>
        </authorList>
    </citation>
    <scope>NUCLEOTIDE SEQUENCE [LARGE SCALE GENOMIC DNA]</scope>
    <source>
        <strain evidence="5">441</strain>
    </source>
</reference>
<dbReference type="PANTHER" id="PTHR43618:SF8">
    <property type="entry name" value="7ALPHA-HYDROXYSTEROID DEHYDROGENASE"/>
    <property type="match status" value="1"/>
</dbReference>
<keyword evidence="3" id="KW-0560">Oxidoreductase</keyword>
<keyword evidence="2" id="KW-0521">NADP</keyword>
<dbReference type="SUPFAM" id="SSF51735">
    <property type="entry name" value="NAD(P)-binding Rossmann-fold domains"/>
    <property type="match status" value="1"/>
</dbReference>
<comment type="similarity">
    <text evidence="1">Belongs to the short-chain dehydrogenases/reductases (SDR) family.</text>
</comment>
<dbReference type="PANTHER" id="PTHR43618">
    <property type="entry name" value="7-ALPHA-HYDROXYSTEROID DEHYDROGENASE"/>
    <property type="match status" value="1"/>
</dbReference>
<dbReference type="STRING" id="765257.A0A0C9YSC2"/>
<dbReference type="EMBL" id="KN833782">
    <property type="protein sequence ID" value="KIK19536.1"/>
    <property type="molecule type" value="Genomic_DNA"/>
</dbReference>
<dbReference type="FunFam" id="3.40.50.720:FF:000084">
    <property type="entry name" value="Short-chain dehydrogenase reductase"/>
    <property type="match status" value="1"/>
</dbReference>
<dbReference type="AlphaFoldDB" id="A0A0C9YSC2"/>
<accession>A0A0C9YSC2</accession>
<dbReference type="Proteomes" id="UP000054018">
    <property type="component" value="Unassembled WGS sequence"/>
</dbReference>
<dbReference type="InterPro" id="IPR002347">
    <property type="entry name" value="SDR_fam"/>
</dbReference>
<gene>
    <name evidence="4" type="ORF">PISMIDRAFT_622906</name>
</gene>
<keyword evidence="5" id="KW-1185">Reference proteome</keyword>
<sequence>MASQAPDLSVRTLFNVGGKIALVTGGGTGIGKTIASALALNGCKVYIAARNEARLKETAEELNARVPGSVCPIAANLSNKAGVDALISALAALEPSGKLHILVNNSGVAWGAPFDAVPEQKGWDNVMAVNVKSAFYLTAGLASWLAKDSTALDPGRVINISSVAGYSPHSEGLVTAEGHGTYSYNVSKAALNHLTSMLAAKLAPDMVTVNAICPGMFPTKMTSFAYKTAGEELITARQPTGRFGIPSDIAGVVIFLSSPASAHVTGAHIILDGGATLSSHGIAPQPRL</sequence>
<dbReference type="OrthoDB" id="2898618at2759"/>
<evidence type="ECO:0008006" key="6">
    <source>
        <dbReference type="Google" id="ProtNLM"/>
    </source>
</evidence>
<dbReference type="PRINTS" id="PR00081">
    <property type="entry name" value="GDHRDH"/>
</dbReference>
<dbReference type="Gene3D" id="3.40.50.720">
    <property type="entry name" value="NAD(P)-binding Rossmann-like Domain"/>
    <property type="match status" value="1"/>
</dbReference>
<proteinExistence type="inferred from homology"/>
<dbReference type="PRINTS" id="PR00080">
    <property type="entry name" value="SDRFAMILY"/>
</dbReference>
<dbReference type="InterPro" id="IPR036291">
    <property type="entry name" value="NAD(P)-bd_dom_sf"/>
</dbReference>
<evidence type="ECO:0000256" key="3">
    <source>
        <dbReference type="ARBA" id="ARBA00023002"/>
    </source>
</evidence>
<dbReference type="Pfam" id="PF13561">
    <property type="entry name" value="adh_short_C2"/>
    <property type="match status" value="1"/>
</dbReference>
<protein>
    <recommendedName>
        <fullName evidence="6">Rhamnolipids biosynthesis 3-oxoacyl-[acyl-carrier-protein] reductase</fullName>
    </recommendedName>
</protein>
<organism evidence="4 5">
    <name type="scientific">Pisolithus microcarpus 441</name>
    <dbReference type="NCBI Taxonomy" id="765257"/>
    <lineage>
        <taxon>Eukaryota</taxon>
        <taxon>Fungi</taxon>
        <taxon>Dikarya</taxon>
        <taxon>Basidiomycota</taxon>
        <taxon>Agaricomycotina</taxon>
        <taxon>Agaricomycetes</taxon>
        <taxon>Agaricomycetidae</taxon>
        <taxon>Boletales</taxon>
        <taxon>Sclerodermatineae</taxon>
        <taxon>Pisolithaceae</taxon>
        <taxon>Pisolithus</taxon>
    </lineage>
</organism>
<evidence type="ECO:0000313" key="5">
    <source>
        <dbReference type="Proteomes" id="UP000054018"/>
    </source>
</evidence>